<gene>
    <name evidence="4" type="ORF">GEAM_4324</name>
</gene>
<dbReference type="PANTHER" id="PTHR10204">
    <property type="entry name" value="NAD P H OXIDOREDUCTASE-RELATED"/>
    <property type="match status" value="1"/>
</dbReference>
<dbReference type="PANTHER" id="PTHR10204:SF34">
    <property type="entry name" value="NAD(P)H DEHYDROGENASE [QUINONE] 1 ISOFORM 1"/>
    <property type="match status" value="1"/>
</dbReference>
<evidence type="ECO:0000259" key="3">
    <source>
        <dbReference type="Pfam" id="PF02525"/>
    </source>
</evidence>
<dbReference type="GO" id="GO:0003955">
    <property type="term" value="F:NAD(P)H dehydrogenase (quinone) activity"/>
    <property type="evidence" value="ECO:0007669"/>
    <property type="project" value="TreeGrafter"/>
</dbReference>
<dbReference type="Gene3D" id="3.40.50.360">
    <property type="match status" value="1"/>
</dbReference>
<dbReference type="GO" id="GO:0005829">
    <property type="term" value="C:cytosol"/>
    <property type="evidence" value="ECO:0007669"/>
    <property type="project" value="TreeGrafter"/>
</dbReference>
<dbReference type="STRING" id="910964.GEAM_4324"/>
<sequence length="197" mass="22722">MKTEKLYMIWAHPRTTSLTARVVEEMQGQAAEHGIKVTNLDLYRSHFDPVLAEADEPDWDNAAKHYSDDIHRLYAEVEANDTVVMVFPVWWFSFPAIMKGYIDRVWNNGLAYGDGSTLKGKKFRFIALVGGTQATHEKYGWEKNMTDYAIGMMKYLEVDDTKIDFLYNTLGLEEQVRADHFQQLFTQARGIISDLVK</sequence>
<dbReference type="InterPro" id="IPR051545">
    <property type="entry name" value="NAD(P)H_dehydrogenase_qn"/>
</dbReference>
<comment type="caution">
    <text evidence="4">The sequence shown here is derived from an EMBL/GenBank/DDBJ whole genome shotgun (WGS) entry which is preliminary data.</text>
</comment>
<dbReference type="SUPFAM" id="SSF52218">
    <property type="entry name" value="Flavoproteins"/>
    <property type="match status" value="1"/>
</dbReference>
<dbReference type="InterPro" id="IPR029039">
    <property type="entry name" value="Flavoprotein-like_sf"/>
</dbReference>
<dbReference type="OrthoDB" id="9798454at2"/>
<evidence type="ECO:0000313" key="4">
    <source>
        <dbReference type="EMBL" id="KFC77198.1"/>
    </source>
</evidence>
<keyword evidence="5" id="KW-1185">Reference proteome</keyword>
<dbReference type="Pfam" id="PF02525">
    <property type="entry name" value="Flavodoxin_2"/>
    <property type="match status" value="1"/>
</dbReference>
<reference evidence="4 5" key="1">
    <citation type="submission" date="2014-05" db="EMBL/GenBank/DDBJ databases">
        <title>ATOL: Assembling a taxonomically balanced genome-scale reconstruction of the evolutionary history of the Enterobacteriaceae.</title>
        <authorList>
            <person name="Plunkett G.III."/>
            <person name="Neeno-Eckwall E.C."/>
            <person name="Glasner J.D."/>
            <person name="Perna N.T."/>
        </authorList>
    </citation>
    <scope>NUCLEOTIDE SEQUENCE [LARGE SCALE GENOMIC DNA]</scope>
    <source>
        <strain evidence="4 5">ATCC 33852</strain>
    </source>
</reference>
<dbReference type="eggNOG" id="COG2249">
    <property type="taxonomic scope" value="Bacteria"/>
</dbReference>
<comment type="similarity">
    <text evidence="1">Belongs to the NAD(P)H dehydrogenase (quinone) family.</text>
</comment>
<organism evidence="4 5">
    <name type="scientific">Ewingella americana (strain ATCC 33852 / DSM 4580 / CCUG 14506 / JCM 5911 / LMG 7869 / NCTC 12157 / CDC 1468-78)</name>
    <dbReference type="NCBI Taxonomy" id="910964"/>
    <lineage>
        <taxon>Bacteria</taxon>
        <taxon>Pseudomonadati</taxon>
        <taxon>Pseudomonadota</taxon>
        <taxon>Gammaproteobacteria</taxon>
        <taxon>Enterobacterales</taxon>
        <taxon>Yersiniaceae</taxon>
        <taxon>Ewingella</taxon>
    </lineage>
</organism>
<dbReference type="GeneID" id="78382285"/>
<evidence type="ECO:0000256" key="2">
    <source>
        <dbReference type="ARBA" id="ARBA00023002"/>
    </source>
</evidence>
<evidence type="ECO:0000313" key="5">
    <source>
        <dbReference type="Proteomes" id="UP000028640"/>
    </source>
</evidence>
<evidence type="ECO:0000256" key="1">
    <source>
        <dbReference type="ARBA" id="ARBA00006252"/>
    </source>
</evidence>
<protein>
    <submittedName>
        <fullName evidence="4">Putative NAD(P)H dehydrogenase</fullName>
        <ecNumber evidence="4">1.6.99.-</ecNumber>
    </submittedName>
</protein>
<dbReference type="EC" id="1.6.99.-" evidence="4"/>
<name>A0A085G0F3_EWIA3</name>
<feature type="domain" description="Flavodoxin-like fold" evidence="3">
    <location>
        <begin position="5"/>
        <end position="183"/>
    </location>
</feature>
<dbReference type="InterPro" id="IPR003680">
    <property type="entry name" value="Flavodoxin_fold"/>
</dbReference>
<dbReference type="NCBIfam" id="NF007280">
    <property type="entry name" value="PRK09739.1"/>
    <property type="match status" value="1"/>
</dbReference>
<accession>A0A085G0F3</accession>
<dbReference type="AlphaFoldDB" id="A0A085G0F3"/>
<dbReference type="EMBL" id="JMPJ01000076">
    <property type="protein sequence ID" value="KFC77198.1"/>
    <property type="molecule type" value="Genomic_DNA"/>
</dbReference>
<keyword evidence="2 4" id="KW-0560">Oxidoreductase</keyword>
<proteinExistence type="inferred from homology"/>
<dbReference type="RefSeq" id="WP_034795985.1">
    <property type="nucleotide sequence ID" value="NZ_JMPJ01000076.1"/>
</dbReference>
<dbReference type="Proteomes" id="UP000028640">
    <property type="component" value="Unassembled WGS sequence"/>
</dbReference>